<protein>
    <submittedName>
        <fullName evidence="2">Uncharacterized protein</fullName>
    </submittedName>
</protein>
<dbReference type="RefSeq" id="WP_183684294.1">
    <property type="nucleotide sequence ID" value="NZ_JACHHH010000008.1"/>
</dbReference>
<dbReference type="AlphaFoldDB" id="A0A7W9W2X0"/>
<feature type="transmembrane region" description="Helical" evidence="1">
    <location>
        <begin position="72"/>
        <end position="90"/>
    </location>
</feature>
<keyword evidence="1" id="KW-1133">Transmembrane helix</keyword>
<evidence type="ECO:0000313" key="3">
    <source>
        <dbReference type="Proteomes" id="UP000522163"/>
    </source>
</evidence>
<evidence type="ECO:0000313" key="2">
    <source>
        <dbReference type="EMBL" id="MBB6041717.1"/>
    </source>
</evidence>
<feature type="transmembrane region" description="Helical" evidence="1">
    <location>
        <begin position="6"/>
        <end position="28"/>
    </location>
</feature>
<feature type="transmembrane region" description="Helical" evidence="1">
    <location>
        <begin position="137"/>
        <end position="157"/>
    </location>
</feature>
<reference evidence="2 3" key="1">
    <citation type="submission" date="2020-08" db="EMBL/GenBank/DDBJ databases">
        <title>Genomic Encyclopedia of Type Strains, Phase IV (KMG-IV): sequencing the most valuable type-strain genomes for metagenomic binning, comparative biology and taxonomic classification.</title>
        <authorList>
            <person name="Goeker M."/>
        </authorList>
    </citation>
    <scope>NUCLEOTIDE SEQUENCE [LARGE SCALE GENOMIC DNA]</scope>
    <source>
        <strain evidence="2 3">DSM 17245</strain>
    </source>
</reference>
<proteinExistence type="predicted"/>
<evidence type="ECO:0000256" key="1">
    <source>
        <dbReference type="SAM" id="Phobius"/>
    </source>
</evidence>
<keyword evidence="1" id="KW-0812">Transmembrane</keyword>
<keyword evidence="1" id="KW-0472">Membrane</keyword>
<gene>
    <name evidence="2" type="ORF">HNQ46_001707</name>
</gene>
<accession>A0A7W9W2X0</accession>
<dbReference type="GeneID" id="85015242"/>
<comment type="caution">
    <text evidence="2">The sequence shown here is derived from an EMBL/GenBank/DDBJ whole genome shotgun (WGS) entry which is preliminary data.</text>
</comment>
<dbReference type="Proteomes" id="UP000522163">
    <property type="component" value="Unassembled WGS sequence"/>
</dbReference>
<name>A0A7W9W2X0_9FIRM</name>
<organism evidence="2 3">
    <name type="scientific">Oribacterium sinus</name>
    <dbReference type="NCBI Taxonomy" id="237576"/>
    <lineage>
        <taxon>Bacteria</taxon>
        <taxon>Bacillati</taxon>
        <taxon>Bacillota</taxon>
        <taxon>Clostridia</taxon>
        <taxon>Lachnospirales</taxon>
        <taxon>Lachnospiraceae</taxon>
        <taxon>Oribacterium</taxon>
    </lineage>
</organism>
<dbReference type="EMBL" id="JACHHH010000008">
    <property type="protein sequence ID" value="MBB6041717.1"/>
    <property type="molecule type" value="Genomic_DNA"/>
</dbReference>
<sequence length="167" mass="19970">MGYYLFFLLYGLIICLAYSFSFYLYLLLEFAVKQKKEVPDWFYRIGQSMQDRFHRVKLEDRTNYDGLKRSRFFLRGMLLLSFFSYLFFHVKSRDTFISVLNCGKAQFVICLVMNELTHYWNLGSSPKEKRKYYSPSFAVSGCFIISSVLLLLFVVSMEQIKFHIFFP</sequence>